<dbReference type="CDD" id="cd07377">
    <property type="entry name" value="WHTH_GntR"/>
    <property type="match status" value="1"/>
</dbReference>
<dbReference type="SMART" id="SM00345">
    <property type="entry name" value="HTH_GNTR"/>
    <property type="match status" value="1"/>
</dbReference>
<reference evidence="5" key="1">
    <citation type="submission" date="2020-10" db="EMBL/GenBank/DDBJ databases">
        <title>Sequencing the genomes of 1000 actinobacteria strains.</title>
        <authorList>
            <person name="Klenk H.-P."/>
        </authorList>
    </citation>
    <scope>NUCLEOTIDE SEQUENCE</scope>
    <source>
        <strain evidence="5">DSM 45354</strain>
    </source>
</reference>
<keyword evidence="6" id="KW-1185">Reference proteome</keyword>
<dbReference type="InterPro" id="IPR011663">
    <property type="entry name" value="UTRA"/>
</dbReference>
<evidence type="ECO:0000259" key="4">
    <source>
        <dbReference type="PROSITE" id="PS50949"/>
    </source>
</evidence>
<dbReference type="InterPro" id="IPR000524">
    <property type="entry name" value="Tscrpt_reg_HTH_GntR"/>
</dbReference>
<accession>A0A927RIV4</accession>
<dbReference type="PANTHER" id="PTHR44846">
    <property type="entry name" value="MANNOSYL-D-GLYCERATE TRANSPORT/METABOLISM SYSTEM REPRESSOR MNGR-RELATED"/>
    <property type="match status" value="1"/>
</dbReference>
<dbReference type="SMART" id="SM00866">
    <property type="entry name" value="UTRA"/>
    <property type="match status" value="1"/>
</dbReference>
<evidence type="ECO:0000256" key="1">
    <source>
        <dbReference type="ARBA" id="ARBA00023015"/>
    </source>
</evidence>
<dbReference type="EMBL" id="JADBEM010000001">
    <property type="protein sequence ID" value="MBE1604953.1"/>
    <property type="molecule type" value="Genomic_DNA"/>
</dbReference>
<sequence>MGVDTESTTESAAGSTTELVAGSASGAAPGTAADLAYAQLTDALRRGLYPEGSRLPGERELAAQLGVSRTTLRQALGRLAGQGQLQRSSQRGWFVTRRVVGEPPSVLQSFTEMARARGLRPTSHILAQAVRPADFDEAERLRIAPSAKVLEIRRLRGMDAVPVCVDTTVLPLQRAEALVEADLEDRSLYEALETLCGIVLQRSSYAVQARAAESETARLLDVEEGAPVLVGHEVAYDLAELPVLIGTSVYRGDAYRFEADLYRPLS</sequence>
<dbReference type="InterPro" id="IPR050679">
    <property type="entry name" value="Bact_HTH_transcr_reg"/>
</dbReference>
<dbReference type="Pfam" id="PF00392">
    <property type="entry name" value="GntR"/>
    <property type="match status" value="1"/>
</dbReference>
<dbReference type="InterPro" id="IPR036390">
    <property type="entry name" value="WH_DNA-bd_sf"/>
</dbReference>
<dbReference type="RefSeq" id="WP_192749378.1">
    <property type="nucleotide sequence ID" value="NZ_BAABJL010000030.1"/>
</dbReference>
<evidence type="ECO:0000256" key="2">
    <source>
        <dbReference type="ARBA" id="ARBA00023125"/>
    </source>
</evidence>
<dbReference type="AlphaFoldDB" id="A0A927RIV4"/>
<name>A0A927RIV4_9ACTN</name>
<comment type="caution">
    <text evidence="5">The sequence shown here is derived from an EMBL/GenBank/DDBJ whole genome shotgun (WGS) entry which is preliminary data.</text>
</comment>
<dbReference type="GO" id="GO:0003700">
    <property type="term" value="F:DNA-binding transcription factor activity"/>
    <property type="evidence" value="ECO:0007669"/>
    <property type="project" value="InterPro"/>
</dbReference>
<evidence type="ECO:0000313" key="5">
    <source>
        <dbReference type="EMBL" id="MBE1604953.1"/>
    </source>
</evidence>
<dbReference type="SUPFAM" id="SSF64288">
    <property type="entry name" value="Chorismate lyase-like"/>
    <property type="match status" value="1"/>
</dbReference>
<dbReference type="Gene3D" id="1.10.10.10">
    <property type="entry name" value="Winged helix-like DNA-binding domain superfamily/Winged helix DNA-binding domain"/>
    <property type="match status" value="1"/>
</dbReference>
<evidence type="ECO:0000256" key="3">
    <source>
        <dbReference type="ARBA" id="ARBA00023163"/>
    </source>
</evidence>
<organism evidence="5 6">
    <name type="scientific">Actinopolymorpha pittospori</name>
    <dbReference type="NCBI Taxonomy" id="648752"/>
    <lineage>
        <taxon>Bacteria</taxon>
        <taxon>Bacillati</taxon>
        <taxon>Actinomycetota</taxon>
        <taxon>Actinomycetes</taxon>
        <taxon>Propionibacteriales</taxon>
        <taxon>Actinopolymorphaceae</taxon>
        <taxon>Actinopolymorpha</taxon>
    </lineage>
</organism>
<protein>
    <submittedName>
        <fullName evidence="5">GntR family transcriptional regulator</fullName>
    </submittedName>
</protein>
<dbReference type="PANTHER" id="PTHR44846:SF16">
    <property type="entry name" value="TRANSCRIPTIONAL REGULATOR PHNF-RELATED"/>
    <property type="match status" value="1"/>
</dbReference>
<dbReference type="InterPro" id="IPR028978">
    <property type="entry name" value="Chorismate_lyase_/UTRA_dom_sf"/>
</dbReference>
<dbReference type="Pfam" id="PF07702">
    <property type="entry name" value="UTRA"/>
    <property type="match status" value="1"/>
</dbReference>
<keyword evidence="3" id="KW-0804">Transcription</keyword>
<dbReference type="PRINTS" id="PR00035">
    <property type="entry name" value="HTHGNTR"/>
</dbReference>
<dbReference type="GO" id="GO:0003677">
    <property type="term" value="F:DNA binding"/>
    <property type="evidence" value="ECO:0007669"/>
    <property type="project" value="UniProtKB-KW"/>
</dbReference>
<gene>
    <name evidence="5" type="ORF">HEB94_001801</name>
</gene>
<feature type="domain" description="HTH gntR-type" evidence="4">
    <location>
        <begin position="30"/>
        <end position="98"/>
    </location>
</feature>
<dbReference type="Gene3D" id="3.40.1410.10">
    <property type="entry name" value="Chorismate lyase-like"/>
    <property type="match status" value="1"/>
</dbReference>
<dbReference type="Proteomes" id="UP000638648">
    <property type="component" value="Unassembled WGS sequence"/>
</dbReference>
<dbReference type="InterPro" id="IPR036388">
    <property type="entry name" value="WH-like_DNA-bd_sf"/>
</dbReference>
<dbReference type="SUPFAM" id="SSF46785">
    <property type="entry name" value="Winged helix' DNA-binding domain"/>
    <property type="match status" value="1"/>
</dbReference>
<dbReference type="PROSITE" id="PS50949">
    <property type="entry name" value="HTH_GNTR"/>
    <property type="match status" value="1"/>
</dbReference>
<evidence type="ECO:0000313" key="6">
    <source>
        <dbReference type="Proteomes" id="UP000638648"/>
    </source>
</evidence>
<keyword evidence="1" id="KW-0805">Transcription regulation</keyword>
<keyword evidence="2" id="KW-0238">DNA-binding</keyword>
<proteinExistence type="predicted"/>